<gene>
    <name evidence="1" type="ORF">PPACK8108_LOCUS13082</name>
</gene>
<evidence type="ECO:0000313" key="1">
    <source>
        <dbReference type="EMBL" id="CAH7678557.1"/>
    </source>
</evidence>
<proteinExistence type="predicted"/>
<evidence type="ECO:0000313" key="2">
    <source>
        <dbReference type="Proteomes" id="UP001153365"/>
    </source>
</evidence>
<sequence>MVYSMVLLSGKDKTMPSSVSRAFHLSRLSFMVGKKSLTKKEGDGVDGKEKAHSADSIDRLTEMGKDAVSTPNRIDKLGGLPRFFGTLSTELEKFSDLPMEGMDVVNGGWKGSELELAQSGDWSTTGLTTAQASANAGDTPNAESTARRVKEGTTTITSFIRSFSLGGLNSGAHIIIKTTRILN</sequence>
<name>A0AAV0B315_PHAPC</name>
<reference evidence="1" key="1">
    <citation type="submission" date="2022-06" db="EMBL/GenBank/DDBJ databases">
        <authorList>
            <consortium name="SYNGENTA / RWTH Aachen University"/>
        </authorList>
    </citation>
    <scope>NUCLEOTIDE SEQUENCE</scope>
</reference>
<protein>
    <submittedName>
        <fullName evidence="1">Uncharacterized protein</fullName>
    </submittedName>
</protein>
<dbReference type="AlphaFoldDB" id="A0AAV0B315"/>
<comment type="caution">
    <text evidence="1">The sequence shown here is derived from an EMBL/GenBank/DDBJ whole genome shotgun (WGS) entry which is preliminary data.</text>
</comment>
<organism evidence="1 2">
    <name type="scientific">Phakopsora pachyrhizi</name>
    <name type="common">Asian soybean rust disease fungus</name>
    <dbReference type="NCBI Taxonomy" id="170000"/>
    <lineage>
        <taxon>Eukaryota</taxon>
        <taxon>Fungi</taxon>
        <taxon>Dikarya</taxon>
        <taxon>Basidiomycota</taxon>
        <taxon>Pucciniomycotina</taxon>
        <taxon>Pucciniomycetes</taxon>
        <taxon>Pucciniales</taxon>
        <taxon>Phakopsoraceae</taxon>
        <taxon>Phakopsora</taxon>
    </lineage>
</organism>
<accession>A0AAV0B315</accession>
<dbReference type="EMBL" id="CALTRL010003211">
    <property type="protein sequence ID" value="CAH7678557.1"/>
    <property type="molecule type" value="Genomic_DNA"/>
</dbReference>
<keyword evidence="2" id="KW-1185">Reference proteome</keyword>
<dbReference type="Proteomes" id="UP001153365">
    <property type="component" value="Unassembled WGS sequence"/>
</dbReference>